<dbReference type="InterPro" id="IPR052917">
    <property type="entry name" value="Stress-Dev_Protein"/>
</dbReference>
<reference evidence="2 3" key="1">
    <citation type="submission" date="2020-11" db="EMBL/GenBank/DDBJ databases">
        <title>Kefir isolates.</title>
        <authorList>
            <person name="Marcisauskas S."/>
            <person name="Kim Y."/>
            <person name="Blasche S."/>
        </authorList>
    </citation>
    <scope>NUCLEOTIDE SEQUENCE [LARGE SCALE GENOMIC DNA]</scope>
    <source>
        <strain evidence="2 3">KR</strain>
    </source>
</reference>
<name>A0A9P6VUT8_RHOMI</name>
<gene>
    <name evidence="2" type="ORF">C6P46_001786</name>
</gene>
<dbReference type="SUPFAM" id="SSF50475">
    <property type="entry name" value="FMN-binding split barrel"/>
    <property type="match status" value="1"/>
</dbReference>
<dbReference type="AlphaFoldDB" id="A0A9P6VUT8"/>
<keyword evidence="3" id="KW-1185">Reference proteome</keyword>
<feature type="domain" description="General stress protein FMN-binding split barrel" evidence="1">
    <location>
        <begin position="62"/>
        <end position="160"/>
    </location>
</feature>
<evidence type="ECO:0000313" key="2">
    <source>
        <dbReference type="EMBL" id="KAG0654347.1"/>
    </source>
</evidence>
<protein>
    <recommendedName>
        <fullName evidence="1">General stress protein FMN-binding split barrel domain-containing protein</fullName>
    </recommendedName>
</protein>
<comment type="caution">
    <text evidence="2">The sequence shown here is derived from an EMBL/GenBank/DDBJ whole genome shotgun (WGS) entry which is preliminary data.</text>
</comment>
<proteinExistence type="predicted"/>
<evidence type="ECO:0000259" key="1">
    <source>
        <dbReference type="Pfam" id="PF16242"/>
    </source>
</evidence>
<dbReference type="PANTHER" id="PTHR34818:SF1">
    <property type="entry name" value="PROTEIN BLI-3"/>
    <property type="match status" value="1"/>
</dbReference>
<evidence type="ECO:0000313" key="3">
    <source>
        <dbReference type="Proteomes" id="UP000777482"/>
    </source>
</evidence>
<dbReference type="Pfam" id="PF16242">
    <property type="entry name" value="Pyrid_ox_like"/>
    <property type="match status" value="1"/>
</dbReference>
<dbReference type="OrthoDB" id="434253at2759"/>
<dbReference type="InterPro" id="IPR038725">
    <property type="entry name" value="YdaG_split_barrel_FMN-bd"/>
</dbReference>
<accession>A0A9P6VUT8</accession>
<sequence>MLATLRLRPADALARTAAFAPILRSSASPHHHRFNCFSTSSPTMAPNDPYTAKAMSDASPSEKIEEMRKIVKEAKFGMLVTRSADGQLHSRAMAPASHKGLVFQFIANTDSGKFDELENDAHVNVAFSDPNSTDWASVSGTAKVVKDEQTIKDLWNPMIKSDESVLYVLTLDLPDPPPQWFGDLKDGVRTGEPGDPRIGVIQVTPAEIRYWVKTRTSLGQTVEVIKGAVTGETAAPGHLRVISASDLELARQTEGQSV</sequence>
<organism evidence="2 3">
    <name type="scientific">Rhodotorula mucilaginosa</name>
    <name type="common">Yeast</name>
    <name type="synonym">Rhodotorula rubra</name>
    <dbReference type="NCBI Taxonomy" id="5537"/>
    <lineage>
        <taxon>Eukaryota</taxon>
        <taxon>Fungi</taxon>
        <taxon>Dikarya</taxon>
        <taxon>Basidiomycota</taxon>
        <taxon>Pucciniomycotina</taxon>
        <taxon>Microbotryomycetes</taxon>
        <taxon>Sporidiobolales</taxon>
        <taxon>Sporidiobolaceae</taxon>
        <taxon>Rhodotorula</taxon>
    </lineage>
</organism>
<dbReference type="InterPro" id="IPR012349">
    <property type="entry name" value="Split_barrel_FMN-bd"/>
</dbReference>
<dbReference type="EMBL" id="PUHQ01000152">
    <property type="protein sequence ID" value="KAG0654347.1"/>
    <property type="molecule type" value="Genomic_DNA"/>
</dbReference>
<dbReference type="Proteomes" id="UP000777482">
    <property type="component" value="Unassembled WGS sequence"/>
</dbReference>
<dbReference type="Gene3D" id="2.30.110.10">
    <property type="entry name" value="Electron Transport, Fmn-binding Protein, Chain A"/>
    <property type="match status" value="1"/>
</dbReference>
<dbReference type="PANTHER" id="PTHR34818">
    <property type="entry name" value="PROTEIN BLI-3"/>
    <property type="match status" value="1"/>
</dbReference>